<dbReference type="GO" id="GO:0046872">
    <property type="term" value="F:metal ion binding"/>
    <property type="evidence" value="ECO:0007669"/>
    <property type="project" value="UniProtKB-KW"/>
</dbReference>
<dbReference type="InterPro" id="IPR058240">
    <property type="entry name" value="rSAM_sf"/>
</dbReference>
<keyword evidence="1" id="KW-0949">S-adenosyl-L-methionine</keyword>
<geneLocation type="plasmid" evidence="7 8">
    <name>pSGRIFU1</name>
</geneLocation>
<dbReference type="Proteomes" id="UP000516422">
    <property type="component" value="Plasmid pSGRIFU1"/>
</dbReference>
<name>A0A7H1QCW4_9ACTN</name>
<evidence type="ECO:0000256" key="3">
    <source>
        <dbReference type="ARBA" id="ARBA00023004"/>
    </source>
</evidence>
<dbReference type="PIRSF" id="PIRSF027982">
    <property type="entry name" value="Reductase_EryCV_prd"/>
    <property type="match status" value="1"/>
</dbReference>
<organism evidence="7 8">
    <name type="scientific">Streptomyces griseofuscus</name>
    <dbReference type="NCBI Taxonomy" id="146922"/>
    <lineage>
        <taxon>Bacteria</taxon>
        <taxon>Bacillati</taxon>
        <taxon>Actinomycetota</taxon>
        <taxon>Actinomycetes</taxon>
        <taxon>Kitasatosporales</taxon>
        <taxon>Streptomycetaceae</taxon>
        <taxon>Streptomyces</taxon>
    </lineage>
</organism>
<protein>
    <recommendedName>
        <fullName evidence="5">dTDP-4-amino-4,6-dideoxy-D-glucose ammonia-lyase</fullName>
        <ecNumber evidence="5">4.3.1.30</ecNumber>
    </recommendedName>
</protein>
<keyword evidence="2" id="KW-0479">Metal-binding</keyword>
<gene>
    <name evidence="7" type="primary">desII</name>
    <name evidence="7" type="ORF">HEP81_07916</name>
</gene>
<dbReference type="SFLD" id="SFLDG01116">
    <property type="entry name" value="DesII-like"/>
    <property type="match status" value="1"/>
</dbReference>
<evidence type="ECO:0000313" key="8">
    <source>
        <dbReference type="Proteomes" id="UP000516422"/>
    </source>
</evidence>
<dbReference type="GO" id="GO:0051539">
    <property type="term" value="F:4 iron, 4 sulfur cluster binding"/>
    <property type="evidence" value="ECO:0007669"/>
    <property type="project" value="InterPro"/>
</dbReference>
<dbReference type="GeneID" id="91467401"/>
<keyword evidence="4" id="KW-0411">Iron-sulfur</keyword>
<dbReference type="InterPro" id="IPR007197">
    <property type="entry name" value="rSAM"/>
</dbReference>
<dbReference type="AlphaFoldDB" id="A0A7H1QCW4"/>
<dbReference type="Gene3D" id="3.20.20.70">
    <property type="entry name" value="Aldolase class I"/>
    <property type="match status" value="1"/>
</dbReference>
<dbReference type="NCBIfam" id="TIGR04426">
    <property type="entry name" value="rSAM_desII"/>
    <property type="match status" value="1"/>
</dbReference>
<evidence type="ECO:0000256" key="6">
    <source>
        <dbReference type="SAM" id="MobiDB-lite"/>
    </source>
</evidence>
<keyword evidence="3" id="KW-0408">Iron</keyword>
<evidence type="ECO:0000313" key="7">
    <source>
        <dbReference type="EMBL" id="QNT98144.1"/>
    </source>
</evidence>
<keyword evidence="7" id="KW-0614">Plasmid</keyword>
<evidence type="ECO:0000256" key="2">
    <source>
        <dbReference type="ARBA" id="ARBA00022723"/>
    </source>
</evidence>
<dbReference type="GO" id="GO:0016841">
    <property type="term" value="F:ammonia-lyase activity"/>
    <property type="evidence" value="ECO:0007669"/>
    <property type="project" value="InterPro"/>
</dbReference>
<dbReference type="CDD" id="cd01335">
    <property type="entry name" value="Radical_SAM"/>
    <property type="match status" value="1"/>
</dbReference>
<dbReference type="InterPro" id="IPR050377">
    <property type="entry name" value="Radical_SAM_PqqE_MftC-like"/>
</dbReference>
<dbReference type="EC" id="4.3.1.30" evidence="5"/>
<evidence type="ECO:0000256" key="4">
    <source>
        <dbReference type="ARBA" id="ARBA00023014"/>
    </source>
</evidence>
<feature type="region of interest" description="Disordered" evidence="6">
    <location>
        <begin position="1"/>
        <end position="20"/>
    </location>
</feature>
<dbReference type="PANTHER" id="PTHR11228">
    <property type="entry name" value="RADICAL SAM DOMAIN PROTEIN"/>
    <property type="match status" value="1"/>
</dbReference>
<reference evidence="7 8" key="1">
    <citation type="submission" date="2020-04" db="EMBL/GenBank/DDBJ databases">
        <title>Characterization and engineering of Streptomyces griseofuscus DSM40191 as a potential heterologous host for expression of BGCs.</title>
        <authorList>
            <person name="Gren T."/>
            <person name="Whitford C.M."/>
            <person name="Mohite O.S."/>
            <person name="Joergensen T.S."/>
            <person name="Nielsen J.B."/>
            <person name="Lee S.Y."/>
            <person name="Weber T."/>
        </authorList>
    </citation>
    <scope>NUCLEOTIDE SEQUENCE [LARGE SCALE GENOMIC DNA]</scope>
    <source>
        <strain evidence="7 8">DSM 40191</strain>
        <plasmid evidence="7 8">pSGRIFU1</plasmid>
    </source>
</reference>
<proteinExistence type="predicted"/>
<evidence type="ECO:0000256" key="1">
    <source>
        <dbReference type="ARBA" id="ARBA00022691"/>
    </source>
</evidence>
<evidence type="ECO:0000256" key="5">
    <source>
        <dbReference type="NCBIfam" id="TIGR04426"/>
    </source>
</evidence>
<dbReference type="GO" id="GO:0033068">
    <property type="term" value="P:macrolide biosynthetic process"/>
    <property type="evidence" value="ECO:0007669"/>
    <property type="project" value="InterPro"/>
</dbReference>
<dbReference type="InterPro" id="IPR013785">
    <property type="entry name" value="Aldolase_TIM"/>
</dbReference>
<dbReference type="KEGG" id="sgf:HEP81_07916"/>
<dbReference type="SFLD" id="SFLDS00029">
    <property type="entry name" value="Radical_SAM"/>
    <property type="match status" value="1"/>
</dbReference>
<sequence>MDTVQAAAPAPAIQDAARPGGDRAAAIEAVRIRLGQLGDTGDGARQRAEHLVDLATRYGSHPFTTLEEARHLLGVDRPAFAALLGLFHRVPELSTAVQRGPQGKYWTNTILPLERTGALDAAVHGRPAFPYSVGLYPGPTCMFRCHFCVRVTGARYETSALKAGNAMFASVIDEVPETQPSTVYFSGGLEPLTNPGLGELAARGGRRGLDMTLYTNAYALTDRTLERQPGLWSLHAIRTSLYGLSDEEYEATTTKPRAFGRVRENLGAYMERRAEHGAPTRLGLNYIILPGRADRLMDLVDFVAGLDERSPGRPLDFVTVREDYSGRDDGRLAADERARLRDALRDFTAYARERTPSLHIDLGYALESLRSGVDARLPRITPAAMRGSAHPQIAVQVDLLGDVYLYRESGFPGLAGADRYIAGRVTPDRSLHDVVRAFVESNPHIEPRPGDEFFLDGFDQVVTARLNQMEQDVADGWGAYRGLLGADAPA</sequence>
<accession>A0A7H1QCW4</accession>
<dbReference type="SFLD" id="SFLDF00425">
    <property type="entry name" value="dTDP-4-amino-4_6-dideoxy-D-glu"/>
    <property type="match status" value="1"/>
</dbReference>
<dbReference type="SUPFAM" id="SSF102114">
    <property type="entry name" value="Radical SAM enzymes"/>
    <property type="match status" value="1"/>
</dbReference>
<dbReference type="RefSeq" id="WP_011113120.1">
    <property type="nucleotide sequence ID" value="NZ_CP051007.1"/>
</dbReference>
<dbReference type="InterPro" id="IPR016863">
    <property type="entry name" value="DesII"/>
</dbReference>
<dbReference type="EMBL" id="CP051007">
    <property type="protein sequence ID" value="QNT98144.1"/>
    <property type="molecule type" value="Genomic_DNA"/>
</dbReference>
<keyword evidence="7" id="KW-0456">Lyase</keyword>
<dbReference type="PANTHER" id="PTHR11228:SF7">
    <property type="entry name" value="PQQA PEPTIDE CYCLASE"/>
    <property type="match status" value="1"/>
</dbReference>